<dbReference type="FunFam" id="3.80.10.10:FF:000049">
    <property type="entry name" value="Dynein light chain 1"/>
    <property type="match status" value="1"/>
</dbReference>
<evidence type="ECO:0000256" key="11">
    <source>
        <dbReference type="ARBA" id="ARBA00049760"/>
    </source>
</evidence>
<dbReference type="RefSeq" id="XP_004997237.1">
    <property type="nucleotide sequence ID" value="XM_004997180.1"/>
</dbReference>
<organism evidence="13">
    <name type="scientific">Salpingoeca rosetta (strain ATCC 50818 / BSB-021)</name>
    <dbReference type="NCBI Taxonomy" id="946362"/>
    <lineage>
        <taxon>Eukaryota</taxon>
        <taxon>Choanoflagellata</taxon>
        <taxon>Craspedida</taxon>
        <taxon>Salpingoecidae</taxon>
        <taxon>Salpingoeca</taxon>
    </lineage>
</organism>
<evidence type="ECO:0000256" key="5">
    <source>
        <dbReference type="ARBA" id="ARBA00022737"/>
    </source>
</evidence>
<dbReference type="Gene3D" id="3.80.10.10">
    <property type="entry name" value="Ribonuclease Inhibitor"/>
    <property type="match status" value="1"/>
</dbReference>
<dbReference type="EMBL" id="GL832958">
    <property type="protein sequence ID" value="EGD80676.1"/>
    <property type="molecule type" value="Genomic_DNA"/>
</dbReference>
<dbReference type="InParanoid" id="F2TZU8"/>
<dbReference type="GeneID" id="16077832"/>
<proteinExistence type="inferred from homology"/>
<evidence type="ECO:0000256" key="7">
    <source>
        <dbReference type="ARBA" id="ARBA00023175"/>
    </source>
</evidence>
<evidence type="ECO:0000256" key="4">
    <source>
        <dbReference type="ARBA" id="ARBA00022701"/>
    </source>
</evidence>
<sequence>MSKGTSIKEAIKQWEEKEGTPVADATVVKLLGKIPPIEKMDAALSALSHVQQLSLSTNCIEKIANLNGFNNLRILSLGRNNIKSLAGLEPVSKTLEELWISYNNIEKLKGIEVLSNLKVLYISNNKIADWKQFDLLAKLPSLESLVMTGNPLQEKHMEAGDWAEQVAQRLPSLKKLDGVPVVRDE</sequence>
<evidence type="ECO:0000256" key="9">
    <source>
        <dbReference type="ARBA" id="ARBA00023273"/>
    </source>
</evidence>
<evidence type="ECO:0000256" key="3">
    <source>
        <dbReference type="ARBA" id="ARBA00022614"/>
    </source>
</evidence>
<comment type="subcellular location">
    <subcellularLocation>
        <location evidence="1">Cytoplasm</location>
        <location evidence="1">Cytoskeleton</location>
        <location evidence="1">Cilium axoneme</location>
    </subcellularLocation>
</comment>
<evidence type="ECO:0000256" key="8">
    <source>
        <dbReference type="ARBA" id="ARBA00023212"/>
    </source>
</evidence>
<keyword evidence="7" id="KW-0505">Motor protein</keyword>
<evidence type="ECO:0000313" key="13">
    <source>
        <dbReference type="Proteomes" id="UP000007799"/>
    </source>
</evidence>
<dbReference type="SMART" id="SM00365">
    <property type="entry name" value="LRR_SD22"/>
    <property type="match status" value="4"/>
</dbReference>
<keyword evidence="6" id="KW-0243">Dynein</keyword>
<keyword evidence="3" id="KW-0433">Leucine-rich repeat</keyword>
<keyword evidence="2" id="KW-0963">Cytoplasm</keyword>
<evidence type="ECO:0000256" key="2">
    <source>
        <dbReference type="ARBA" id="ARBA00022490"/>
    </source>
</evidence>
<dbReference type="eggNOG" id="KOG0531">
    <property type="taxonomic scope" value="Eukaryota"/>
</dbReference>
<keyword evidence="5" id="KW-0677">Repeat</keyword>
<dbReference type="InterPro" id="IPR032675">
    <property type="entry name" value="LRR_dom_sf"/>
</dbReference>
<dbReference type="OMA" id="NCERISM"/>
<accession>F2TZU8</accession>
<gene>
    <name evidence="12" type="ORF">PTSG_11702</name>
</gene>
<dbReference type="InterPro" id="IPR025875">
    <property type="entry name" value="Leu-rich_rpt_4"/>
</dbReference>
<dbReference type="KEGG" id="sre:PTSG_11702"/>
<dbReference type="GO" id="GO:0005874">
    <property type="term" value="C:microtubule"/>
    <property type="evidence" value="ECO:0007669"/>
    <property type="project" value="UniProtKB-KW"/>
</dbReference>
<dbReference type="FunCoup" id="F2TZU8">
    <property type="interactions" value="153"/>
</dbReference>
<keyword evidence="9" id="KW-0966">Cell projection</keyword>
<keyword evidence="13" id="KW-1185">Reference proteome</keyword>
<name>F2TZU8_SALR5</name>
<dbReference type="PANTHER" id="PTHR15454:SF73">
    <property type="entry name" value="DYNEIN AXONEMAL LIGHT CHAIN 1"/>
    <property type="match status" value="1"/>
</dbReference>
<evidence type="ECO:0000256" key="1">
    <source>
        <dbReference type="ARBA" id="ARBA00004430"/>
    </source>
</evidence>
<dbReference type="Proteomes" id="UP000007799">
    <property type="component" value="Unassembled WGS sequence"/>
</dbReference>
<evidence type="ECO:0000256" key="6">
    <source>
        <dbReference type="ARBA" id="ARBA00023017"/>
    </source>
</evidence>
<evidence type="ECO:0000256" key="10">
    <source>
        <dbReference type="ARBA" id="ARBA00049659"/>
    </source>
</evidence>
<dbReference type="SUPFAM" id="SSF52058">
    <property type="entry name" value="L domain-like"/>
    <property type="match status" value="1"/>
</dbReference>
<dbReference type="PROSITE" id="PS51450">
    <property type="entry name" value="LRR"/>
    <property type="match status" value="3"/>
</dbReference>
<dbReference type="GO" id="GO:0005930">
    <property type="term" value="C:axoneme"/>
    <property type="evidence" value="ECO:0007669"/>
    <property type="project" value="UniProtKB-SubCell"/>
</dbReference>
<protein>
    <recommendedName>
        <fullName evidence="11">Dynein axonemal light chain 1</fullName>
    </recommendedName>
</protein>
<keyword evidence="8" id="KW-0206">Cytoskeleton</keyword>
<evidence type="ECO:0000313" key="12">
    <source>
        <dbReference type="EMBL" id="EGD80676.1"/>
    </source>
</evidence>
<comment type="similarity">
    <text evidence="10">Belongs to the dynein light chain LC1-type family.</text>
</comment>
<dbReference type="InterPro" id="IPR001611">
    <property type="entry name" value="Leu-rich_rpt"/>
</dbReference>
<dbReference type="OrthoDB" id="266138at2759"/>
<dbReference type="AlphaFoldDB" id="F2TZU8"/>
<dbReference type="STRING" id="946362.F2TZU8"/>
<dbReference type="Pfam" id="PF12799">
    <property type="entry name" value="LRR_4"/>
    <property type="match status" value="2"/>
</dbReference>
<keyword evidence="4" id="KW-0493">Microtubule</keyword>
<reference evidence="12" key="1">
    <citation type="submission" date="2009-08" db="EMBL/GenBank/DDBJ databases">
        <title>Annotation of Salpingoeca rosetta.</title>
        <authorList>
            <consortium name="The Broad Institute Genome Sequencing Platform"/>
            <person name="Russ C."/>
            <person name="Cuomo C."/>
            <person name="Burger G."/>
            <person name="Gray M.W."/>
            <person name="Holland P.W.H."/>
            <person name="King N."/>
            <person name="Lang F.B.F."/>
            <person name="Roger A.J."/>
            <person name="Ruiz-Trillo I."/>
            <person name="Young S.K."/>
            <person name="Zeng Q."/>
            <person name="Gargeya S."/>
            <person name="Alvarado L."/>
            <person name="Berlin A."/>
            <person name="Chapman S.B."/>
            <person name="Chen Z."/>
            <person name="Freedman E."/>
            <person name="Gellesch M."/>
            <person name="Goldberg J."/>
            <person name="Griggs A."/>
            <person name="Gujja S."/>
            <person name="Heilman E."/>
            <person name="Heiman D."/>
            <person name="Howarth C."/>
            <person name="Mehta T."/>
            <person name="Neiman D."/>
            <person name="Pearson M."/>
            <person name="Roberts A."/>
            <person name="Saif S."/>
            <person name="Shea T."/>
            <person name="Shenoy N."/>
            <person name="Sisk P."/>
            <person name="Stolte C."/>
            <person name="Sykes S."/>
            <person name="White J."/>
            <person name="Yandava C."/>
            <person name="Haas B."/>
            <person name="Nusbaum C."/>
            <person name="Birren B."/>
        </authorList>
    </citation>
    <scope>NUCLEOTIDE SEQUENCE [LARGE SCALE GENOMIC DNA]</scope>
    <source>
        <strain evidence="12">ATCC 50818</strain>
    </source>
</reference>
<dbReference type="PANTHER" id="PTHR15454">
    <property type="entry name" value="NISCHARIN RELATED"/>
    <property type="match status" value="1"/>
</dbReference>
<dbReference type="GO" id="GO:0030286">
    <property type="term" value="C:dynein complex"/>
    <property type="evidence" value="ECO:0007669"/>
    <property type="project" value="UniProtKB-KW"/>
</dbReference>